<keyword evidence="4" id="KW-1185">Reference proteome</keyword>
<sequence length="104" mass="12270">MIYEERTYSLVPGKVADYLERFERDGLAIQTRFLGDLKGYFTTESGALNQVVHIWRFESFEDRARRRAQLWSDPEWIAYADGVLPLITSMENRFLQPTRFSPMT</sequence>
<dbReference type="SUPFAM" id="SSF54909">
    <property type="entry name" value="Dimeric alpha+beta barrel"/>
    <property type="match status" value="1"/>
</dbReference>
<evidence type="ECO:0000313" key="4">
    <source>
        <dbReference type="Proteomes" id="UP000219331"/>
    </source>
</evidence>
<evidence type="ECO:0000256" key="1">
    <source>
        <dbReference type="ARBA" id="ARBA00005291"/>
    </source>
</evidence>
<dbReference type="PANTHER" id="PTHR21017:SF17">
    <property type="entry name" value="PROTEIN NIPSNAP"/>
    <property type="match status" value="1"/>
</dbReference>
<dbReference type="Pfam" id="PF07978">
    <property type="entry name" value="NIPSNAP"/>
    <property type="match status" value="1"/>
</dbReference>
<dbReference type="Proteomes" id="UP000219331">
    <property type="component" value="Unassembled WGS sequence"/>
</dbReference>
<dbReference type="InterPro" id="IPR011008">
    <property type="entry name" value="Dimeric_a/b-barrel"/>
</dbReference>
<dbReference type="AlphaFoldDB" id="A0A285R6B6"/>
<name>A0A285R6B6_9HYPH</name>
<gene>
    <name evidence="3" type="ORF">SAMN05421512_101306</name>
</gene>
<dbReference type="STRING" id="538381.GCA_001696535_01385"/>
<dbReference type="Gene3D" id="3.30.70.100">
    <property type="match status" value="1"/>
</dbReference>
<reference evidence="3 4" key="1">
    <citation type="submission" date="2017-08" db="EMBL/GenBank/DDBJ databases">
        <authorList>
            <person name="de Groot N.N."/>
        </authorList>
    </citation>
    <scope>NUCLEOTIDE SEQUENCE [LARGE SCALE GENOMIC DNA]</scope>
    <source>
        <strain evidence="3 4">USBA 352</strain>
    </source>
</reference>
<evidence type="ECO:0000259" key="2">
    <source>
        <dbReference type="Pfam" id="PF07978"/>
    </source>
</evidence>
<organism evidence="3 4">
    <name type="scientific">Stappia indica</name>
    <dbReference type="NCBI Taxonomy" id="538381"/>
    <lineage>
        <taxon>Bacteria</taxon>
        <taxon>Pseudomonadati</taxon>
        <taxon>Pseudomonadota</taxon>
        <taxon>Alphaproteobacteria</taxon>
        <taxon>Hyphomicrobiales</taxon>
        <taxon>Stappiaceae</taxon>
        <taxon>Stappia</taxon>
    </lineage>
</organism>
<dbReference type="InterPro" id="IPR051557">
    <property type="entry name" value="NipSnap_domain"/>
</dbReference>
<dbReference type="RefSeq" id="WP_097173686.1">
    <property type="nucleotide sequence ID" value="NZ_OBML01000001.1"/>
</dbReference>
<evidence type="ECO:0000313" key="3">
    <source>
        <dbReference type="EMBL" id="SOB89621.1"/>
    </source>
</evidence>
<dbReference type="PANTHER" id="PTHR21017">
    <property type="entry name" value="NIPSNAP-RELATED"/>
    <property type="match status" value="1"/>
</dbReference>
<protein>
    <submittedName>
        <fullName evidence="3">NIPSNAP protein</fullName>
    </submittedName>
</protein>
<dbReference type="InterPro" id="IPR012577">
    <property type="entry name" value="NIPSNAP"/>
</dbReference>
<feature type="domain" description="NIPSNAP" evidence="2">
    <location>
        <begin position="3"/>
        <end position="102"/>
    </location>
</feature>
<dbReference type="OrthoDB" id="4124121at2"/>
<accession>A0A285R6B6</accession>
<dbReference type="EMBL" id="OBML01000001">
    <property type="protein sequence ID" value="SOB89621.1"/>
    <property type="molecule type" value="Genomic_DNA"/>
</dbReference>
<proteinExistence type="inferred from homology"/>
<comment type="similarity">
    <text evidence="1">Belongs to the NipSnap family.</text>
</comment>